<dbReference type="RefSeq" id="WP_377382164.1">
    <property type="nucleotide sequence ID" value="NZ_JBHSSW010000066.1"/>
</dbReference>
<feature type="domain" description="NAD(P)-binding" evidence="2">
    <location>
        <begin position="7"/>
        <end position="74"/>
    </location>
</feature>
<accession>A0ABW1SG00</accession>
<dbReference type="InterPro" id="IPR016040">
    <property type="entry name" value="NAD(P)-bd_dom"/>
</dbReference>
<dbReference type="InterPro" id="IPR051207">
    <property type="entry name" value="ComplexI_NDUFA9_subunit"/>
</dbReference>
<dbReference type="Pfam" id="PF13460">
    <property type="entry name" value="NAD_binding_10"/>
    <property type="match status" value="1"/>
</dbReference>
<dbReference type="InterPro" id="IPR036291">
    <property type="entry name" value="NAD(P)-bd_dom_sf"/>
</dbReference>
<gene>
    <name evidence="3" type="ORF">ACFQDM_18915</name>
</gene>
<keyword evidence="1" id="KW-0812">Transmembrane</keyword>
<sequence length="284" mass="31197">MKTAIVGASGALGRAVFERLSVEDAQQAFVLTSRFPEQLVWAKGSKRVEVRKLDLEDPMHAAAVLRDCDRVVFCPILTLSGPTARSLRQLDCHAHLVLFSSNNVGIDFESDVYAALRAEEDRVLGMGGGKLSAVRPCMIYGDIADGNVGRLIGLARKLRILPMMGSGAARQQPVHYDDLARLVARLFEDQTAEQLAIAAGGPDVLSMTQMYRTVQSIVPGPVFIITIPGSLLRLLITFFGTLMNLSNAQVRRSETDRLPTWPLLPSWTPIVSFDQGVRRIVEKR</sequence>
<dbReference type="PANTHER" id="PTHR12126:SF11">
    <property type="entry name" value="NADH DEHYDROGENASE [UBIQUINONE] 1 ALPHA SUBCOMPLEX SUBUNIT 9, MITOCHONDRIAL"/>
    <property type="match status" value="1"/>
</dbReference>
<evidence type="ECO:0000313" key="4">
    <source>
        <dbReference type="Proteomes" id="UP001596303"/>
    </source>
</evidence>
<protein>
    <submittedName>
        <fullName evidence="3">NAD-dependent epimerase/dehydratase family protein</fullName>
    </submittedName>
</protein>
<dbReference type="Gene3D" id="3.40.50.720">
    <property type="entry name" value="NAD(P)-binding Rossmann-like Domain"/>
    <property type="match status" value="2"/>
</dbReference>
<dbReference type="SUPFAM" id="SSF51735">
    <property type="entry name" value="NAD(P)-binding Rossmann-fold domains"/>
    <property type="match status" value="1"/>
</dbReference>
<comment type="caution">
    <text evidence="3">The sequence shown here is derived from an EMBL/GenBank/DDBJ whole genome shotgun (WGS) entry which is preliminary data.</text>
</comment>
<dbReference type="EMBL" id="JBHSSW010000066">
    <property type="protein sequence ID" value="MFC6200151.1"/>
    <property type="molecule type" value="Genomic_DNA"/>
</dbReference>
<organism evidence="3 4">
    <name type="scientific">Ponticaulis profundi</name>
    <dbReference type="NCBI Taxonomy" id="2665222"/>
    <lineage>
        <taxon>Bacteria</taxon>
        <taxon>Pseudomonadati</taxon>
        <taxon>Pseudomonadota</taxon>
        <taxon>Alphaproteobacteria</taxon>
        <taxon>Hyphomonadales</taxon>
        <taxon>Hyphomonadaceae</taxon>
        <taxon>Ponticaulis</taxon>
    </lineage>
</organism>
<feature type="transmembrane region" description="Helical" evidence="1">
    <location>
        <begin position="222"/>
        <end position="243"/>
    </location>
</feature>
<keyword evidence="1" id="KW-0472">Membrane</keyword>
<name>A0ABW1SG00_9PROT</name>
<evidence type="ECO:0000259" key="2">
    <source>
        <dbReference type="Pfam" id="PF13460"/>
    </source>
</evidence>
<evidence type="ECO:0000313" key="3">
    <source>
        <dbReference type="EMBL" id="MFC6200151.1"/>
    </source>
</evidence>
<reference evidence="4" key="1">
    <citation type="journal article" date="2019" name="Int. J. Syst. Evol. Microbiol.">
        <title>The Global Catalogue of Microorganisms (GCM) 10K type strain sequencing project: providing services to taxonomists for standard genome sequencing and annotation.</title>
        <authorList>
            <consortium name="The Broad Institute Genomics Platform"/>
            <consortium name="The Broad Institute Genome Sequencing Center for Infectious Disease"/>
            <person name="Wu L."/>
            <person name="Ma J."/>
        </authorList>
    </citation>
    <scope>NUCLEOTIDE SEQUENCE [LARGE SCALE GENOMIC DNA]</scope>
    <source>
        <strain evidence="4">CGMCC-1.15741</strain>
    </source>
</reference>
<evidence type="ECO:0000256" key="1">
    <source>
        <dbReference type="SAM" id="Phobius"/>
    </source>
</evidence>
<dbReference type="PANTHER" id="PTHR12126">
    <property type="entry name" value="NADH-UBIQUINONE OXIDOREDUCTASE 39 KDA SUBUNIT-RELATED"/>
    <property type="match status" value="1"/>
</dbReference>
<keyword evidence="4" id="KW-1185">Reference proteome</keyword>
<keyword evidence="1" id="KW-1133">Transmembrane helix</keyword>
<dbReference type="Proteomes" id="UP001596303">
    <property type="component" value="Unassembled WGS sequence"/>
</dbReference>
<proteinExistence type="predicted"/>